<dbReference type="Pfam" id="PF19361">
    <property type="entry name" value="DUF5937"/>
    <property type="match status" value="1"/>
</dbReference>
<evidence type="ECO:0000313" key="6">
    <source>
        <dbReference type="Proteomes" id="UP000590647"/>
    </source>
</evidence>
<accession>A0A7W9HD36</accession>
<evidence type="ECO:0000259" key="4">
    <source>
        <dbReference type="SMART" id="SM00418"/>
    </source>
</evidence>
<dbReference type="SMART" id="SM00418">
    <property type="entry name" value="HTH_ARSR"/>
    <property type="match status" value="1"/>
</dbReference>
<dbReference type="CDD" id="cd00090">
    <property type="entry name" value="HTH_ARSR"/>
    <property type="match status" value="1"/>
</dbReference>
<dbReference type="InterPro" id="IPR011991">
    <property type="entry name" value="ArsR-like_HTH"/>
</dbReference>
<evidence type="ECO:0000256" key="1">
    <source>
        <dbReference type="ARBA" id="ARBA00023015"/>
    </source>
</evidence>
<dbReference type="Gene3D" id="1.10.10.10">
    <property type="entry name" value="Winged helix-like DNA-binding domain superfamily/Winged helix DNA-binding domain"/>
    <property type="match status" value="1"/>
</dbReference>
<dbReference type="SUPFAM" id="SSF46785">
    <property type="entry name" value="Winged helix' DNA-binding domain"/>
    <property type="match status" value="1"/>
</dbReference>
<protein>
    <submittedName>
        <fullName evidence="5">DNA-binding transcriptional ArsR family regulator</fullName>
    </submittedName>
</protein>
<dbReference type="InterPro" id="IPR001845">
    <property type="entry name" value="HTH_ArsR_DNA-bd_dom"/>
</dbReference>
<name>A0A7W9HD36_9ACTN</name>
<reference evidence="5 6" key="1">
    <citation type="submission" date="2020-08" db="EMBL/GenBank/DDBJ databases">
        <title>Sequencing the genomes of 1000 actinobacteria strains.</title>
        <authorList>
            <person name="Klenk H.-P."/>
        </authorList>
    </citation>
    <scope>NUCLEOTIDE SEQUENCE [LARGE SCALE GENOMIC DNA]</scope>
    <source>
        <strain evidence="5 6">DSM 40084</strain>
    </source>
</reference>
<dbReference type="EMBL" id="JACHNE010000001">
    <property type="protein sequence ID" value="MBB5800062.1"/>
    <property type="molecule type" value="Genomic_DNA"/>
</dbReference>
<gene>
    <name evidence="5" type="ORF">HDA41_008026</name>
</gene>
<dbReference type="InterPro" id="IPR036390">
    <property type="entry name" value="WH_DNA-bd_sf"/>
</dbReference>
<keyword evidence="6" id="KW-1185">Reference proteome</keyword>
<organism evidence="5 6">
    <name type="scientific">Streptomyces caelestis</name>
    <dbReference type="NCBI Taxonomy" id="36816"/>
    <lineage>
        <taxon>Bacteria</taxon>
        <taxon>Bacillati</taxon>
        <taxon>Actinomycetota</taxon>
        <taxon>Actinomycetes</taxon>
        <taxon>Kitasatosporales</taxon>
        <taxon>Streptomycetaceae</taxon>
        <taxon>Streptomyces</taxon>
    </lineage>
</organism>
<keyword evidence="2 5" id="KW-0238">DNA-binding</keyword>
<evidence type="ECO:0000256" key="3">
    <source>
        <dbReference type="ARBA" id="ARBA00023163"/>
    </source>
</evidence>
<comment type="caution">
    <text evidence="5">The sequence shown here is derived from an EMBL/GenBank/DDBJ whole genome shotgun (WGS) entry which is preliminary data.</text>
</comment>
<dbReference type="AlphaFoldDB" id="A0A7W9HD36"/>
<dbReference type="GO" id="GO:0003700">
    <property type="term" value="F:DNA-binding transcription factor activity"/>
    <property type="evidence" value="ECO:0007669"/>
    <property type="project" value="InterPro"/>
</dbReference>
<evidence type="ECO:0000256" key="2">
    <source>
        <dbReference type="ARBA" id="ARBA00023125"/>
    </source>
</evidence>
<dbReference type="PANTHER" id="PTHR43132">
    <property type="entry name" value="ARSENICAL RESISTANCE OPERON REPRESSOR ARSR-RELATED"/>
    <property type="match status" value="1"/>
</dbReference>
<evidence type="ECO:0000313" key="5">
    <source>
        <dbReference type="EMBL" id="MBB5800062.1"/>
    </source>
</evidence>
<dbReference type="GO" id="GO:0003677">
    <property type="term" value="F:DNA binding"/>
    <property type="evidence" value="ECO:0007669"/>
    <property type="project" value="UniProtKB-KW"/>
</dbReference>
<dbReference type="PANTHER" id="PTHR43132:SF8">
    <property type="entry name" value="HTH-TYPE TRANSCRIPTIONAL REGULATOR KMTR"/>
    <property type="match status" value="1"/>
</dbReference>
<dbReference type="RefSeq" id="WP_184992819.1">
    <property type="nucleotide sequence ID" value="NZ_JACHNE010000001.1"/>
</dbReference>
<keyword evidence="3" id="KW-0804">Transcription</keyword>
<sequence>MLRIHFTSRDLERIRIADRPDPLWEIICSVCRLQTREGPQAFDLWRRRVREGLRRGGAPGRSVRAIGSLVPYANYFPDFLTPSGERQDHALEDGIDRVLATPRRQLNHEIGLVAADGRRPFAGPALARGEREVLLLLGGLLRVYHEAFITPVWDAVETAVRADVSRRSQALLADGIRGLMNTFRPMARWQSPVLEADYPVDRDMYLEGRGLLLIPSYFCWRRPITLFDCSLQPVLVYPVEKSAPLVSAVGQAELSKLLGSTRAALLQEAAARAWSTTSRLATHVGISLPSASQQLTVLREAGLLSSHRDGKHVLHAATPLGRRLLGGRFG</sequence>
<dbReference type="Proteomes" id="UP000590647">
    <property type="component" value="Unassembled WGS sequence"/>
</dbReference>
<proteinExistence type="predicted"/>
<feature type="domain" description="HTH arsR-type" evidence="4">
    <location>
        <begin position="253"/>
        <end position="329"/>
    </location>
</feature>
<keyword evidence="1" id="KW-0805">Transcription regulation</keyword>
<dbReference type="InterPro" id="IPR045981">
    <property type="entry name" value="DUF5937"/>
</dbReference>
<dbReference type="InterPro" id="IPR036388">
    <property type="entry name" value="WH-like_DNA-bd_sf"/>
</dbReference>
<dbReference type="InterPro" id="IPR051011">
    <property type="entry name" value="Metal_resp_trans_reg"/>
</dbReference>